<reference evidence="2 3" key="1">
    <citation type="journal article" date="2019" name="Commun. Biol.">
        <title>The bagworm genome reveals a unique fibroin gene that provides high tensile strength.</title>
        <authorList>
            <person name="Kono N."/>
            <person name="Nakamura H."/>
            <person name="Ohtoshi R."/>
            <person name="Tomita M."/>
            <person name="Numata K."/>
            <person name="Arakawa K."/>
        </authorList>
    </citation>
    <scope>NUCLEOTIDE SEQUENCE [LARGE SCALE GENOMIC DNA]</scope>
</reference>
<evidence type="ECO:0000313" key="2">
    <source>
        <dbReference type="EMBL" id="GBP00400.1"/>
    </source>
</evidence>
<gene>
    <name evidence="2" type="ORF">EVAR_959_1</name>
</gene>
<keyword evidence="3" id="KW-1185">Reference proteome</keyword>
<comment type="caution">
    <text evidence="2">The sequence shown here is derived from an EMBL/GenBank/DDBJ whole genome shotgun (WGS) entry which is preliminary data.</text>
</comment>
<feature type="compositionally biased region" description="Basic and acidic residues" evidence="1">
    <location>
        <begin position="64"/>
        <end position="76"/>
    </location>
</feature>
<protein>
    <submittedName>
        <fullName evidence="2">Uncharacterized protein</fullName>
    </submittedName>
</protein>
<dbReference type="Proteomes" id="UP000299102">
    <property type="component" value="Unassembled WGS sequence"/>
</dbReference>
<proteinExistence type="predicted"/>
<evidence type="ECO:0000256" key="1">
    <source>
        <dbReference type="SAM" id="MobiDB-lite"/>
    </source>
</evidence>
<dbReference type="EMBL" id="BGZK01000005">
    <property type="protein sequence ID" value="GBP00400.1"/>
    <property type="molecule type" value="Genomic_DNA"/>
</dbReference>
<accession>A0A4C1SH03</accession>
<name>A0A4C1SH03_EUMVA</name>
<dbReference type="AlphaFoldDB" id="A0A4C1SH03"/>
<evidence type="ECO:0000313" key="3">
    <source>
        <dbReference type="Proteomes" id="UP000299102"/>
    </source>
</evidence>
<organism evidence="2 3">
    <name type="scientific">Eumeta variegata</name>
    <name type="common">Bagworm moth</name>
    <name type="synonym">Eumeta japonica</name>
    <dbReference type="NCBI Taxonomy" id="151549"/>
    <lineage>
        <taxon>Eukaryota</taxon>
        <taxon>Metazoa</taxon>
        <taxon>Ecdysozoa</taxon>
        <taxon>Arthropoda</taxon>
        <taxon>Hexapoda</taxon>
        <taxon>Insecta</taxon>
        <taxon>Pterygota</taxon>
        <taxon>Neoptera</taxon>
        <taxon>Endopterygota</taxon>
        <taxon>Lepidoptera</taxon>
        <taxon>Glossata</taxon>
        <taxon>Ditrysia</taxon>
        <taxon>Tineoidea</taxon>
        <taxon>Psychidae</taxon>
        <taxon>Oiketicinae</taxon>
        <taxon>Eumeta</taxon>
    </lineage>
</organism>
<feature type="region of interest" description="Disordered" evidence="1">
    <location>
        <begin position="46"/>
        <end position="76"/>
    </location>
</feature>
<sequence length="76" mass="8699">MFSPIRVLATLLYARRLVYFVELEEQIPRLQKTSFRSKECVAYNAPGTEKATADRENGTGGSGQKERERLGTDYQR</sequence>